<protein>
    <submittedName>
        <fullName evidence="2">Uncharacterized protein</fullName>
    </submittedName>
</protein>
<comment type="caution">
    <text evidence="2">The sequence shown here is derived from an EMBL/GenBank/DDBJ whole genome shotgun (WGS) entry which is preliminary data.</text>
</comment>
<feature type="transmembrane region" description="Helical" evidence="1">
    <location>
        <begin position="20"/>
        <end position="39"/>
    </location>
</feature>
<gene>
    <name evidence="2" type="ORF">LCGC14_2355250</name>
</gene>
<keyword evidence="1" id="KW-1133">Transmembrane helix</keyword>
<evidence type="ECO:0000256" key="1">
    <source>
        <dbReference type="SAM" id="Phobius"/>
    </source>
</evidence>
<evidence type="ECO:0000313" key="2">
    <source>
        <dbReference type="EMBL" id="KKL45482.1"/>
    </source>
</evidence>
<name>A0A0F9F2Z8_9ZZZZ</name>
<keyword evidence="1" id="KW-0472">Membrane</keyword>
<sequence length="62" mass="7237">MSKKEPIFSWNEEIFMDTLASLIATGFLLIIIMLIAHFYTSVTKEYLLLCLLLYQHVKGQKK</sequence>
<reference evidence="2" key="1">
    <citation type="journal article" date="2015" name="Nature">
        <title>Complex archaea that bridge the gap between prokaryotes and eukaryotes.</title>
        <authorList>
            <person name="Spang A."/>
            <person name="Saw J.H."/>
            <person name="Jorgensen S.L."/>
            <person name="Zaremba-Niedzwiedzka K."/>
            <person name="Martijn J."/>
            <person name="Lind A.E."/>
            <person name="van Eijk R."/>
            <person name="Schleper C."/>
            <person name="Guy L."/>
            <person name="Ettema T.J."/>
        </authorList>
    </citation>
    <scope>NUCLEOTIDE SEQUENCE</scope>
</reference>
<accession>A0A0F9F2Z8</accession>
<dbReference type="EMBL" id="LAZR01034370">
    <property type="protein sequence ID" value="KKL45482.1"/>
    <property type="molecule type" value="Genomic_DNA"/>
</dbReference>
<dbReference type="AlphaFoldDB" id="A0A0F9F2Z8"/>
<keyword evidence="1" id="KW-0812">Transmembrane</keyword>
<proteinExistence type="predicted"/>
<organism evidence="2">
    <name type="scientific">marine sediment metagenome</name>
    <dbReference type="NCBI Taxonomy" id="412755"/>
    <lineage>
        <taxon>unclassified sequences</taxon>
        <taxon>metagenomes</taxon>
        <taxon>ecological metagenomes</taxon>
    </lineage>
</organism>